<comment type="caution">
    <text evidence="1">The sequence shown here is derived from an EMBL/GenBank/DDBJ whole genome shotgun (WGS) entry which is preliminary data.</text>
</comment>
<keyword evidence="3" id="KW-1185">Reference proteome</keyword>
<dbReference type="AlphaFoldDB" id="A0AA86PA14"/>
<organism evidence="1">
    <name type="scientific">Hexamita inflata</name>
    <dbReference type="NCBI Taxonomy" id="28002"/>
    <lineage>
        <taxon>Eukaryota</taxon>
        <taxon>Metamonada</taxon>
        <taxon>Diplomonadida</taxon>
        <taxon>Hexamitidae</taxon>
        <taxon>Hexamitinae</taxon>
        <taxon>Hexamita</taxon>
    </lineage>
</organism>
<proteinExistence type="predicted"/>
<name>A0AA86PA14_9EUKA</name>
<dbReference type="EMBL" id="CAXDID020000581">
    <property type="protein sequence ID" value="CAL6104249.1"/>
    <property type="molecule type" value="Genomic_DNA"/>
</dbReference>
<sequence length="112" mass="12874">MLQLLQIRQIQIIVRFNSDSKEKCSVLCLISLILFCFVGTPVADNLERWTSNTSFFCSFLDLVSKPVQLISLQNLLNKVAATEQVTTAKQNYLERVSMPYQIQKLKQPQNSY</sequence>
<evidence type="ECO:0000313" key="3">
    <source>
        <dbReference type="Proteomes" id="UP001642409"/>
    </source>
</evidence>
<dbReference type="EMBL" id="CATOUU010000549">
    <property type="protein sequence ID" value="CAI9933771.1"/>
    <property type="molecule type" value="Genomic_DNA"/>
</dbReference>
<protein>
    <submittedName>
        <fullName evidence="2">Hypothetical_protein</fullName>
    </submittedName>
</protein>
<gene>
    <name evidence="1" type="ORF">HINF_LOCUS21416</name>
    <name evidence="2" type="ORF">HINF_LOCUS72691</name>
</gene>
<reference evidence="2 3" key="2">
    <citation type="submission" date="2024-07" db="EMBL/GenBank/DDBJ databases">
        <authorList>
            <person name="Akdeniz Z."/>
        </authorList>
    </citation>
    <scope>NUCLEOTIDE SEQUENCE [LARGE SCALE GENOMIC DNA]</scope>
</reference>
<dbReference type="Proteomes" id="UP001642409">
    <property type="component" value="Unassembled WGS sequence"/>
</dbReference>
<evidence type="ECO:0000313" key="1">
    <source>
        <dbReference type="EMBL" id="CAI9933771.1"/>
    </source>
</evidence>
<accession>A0AA86PA14</accession>
<evidence type="ECO:0000313" key="2">
    <source>
        <dbReference type="EMBL" id="CAL6104249.1"/>
    </source>
</evidence>
<reference evidence="1" key="1">
    <citation type="submission" date="2023-06" db="EMBL/GenBank/DDBJ databases">
        <authorList>
            <person name="Kurt Z."/>
        </authorList>
    </citation>
    <scope>NUCLEOTIDE SEQUENCE</scope>
</reference>